<reference evidence="2" key="1">
    <citation type="journal article" date="2019" name="bioRxiv">
        <title>The Genome of the Zebra Mussel, Dreissena polymorpha: A Resource for Invasive Species Research.</title>
        <authorList>
            <person name="McCartney M.A."/>
            <person name="Auch B."/>
            <person name="Kono T."/>
            <person name="Mallez S."/>
            <person name="Zhang Y."/>
            <person name="Obille A."/>
            <person name="Becker A."/>
            <person name="Abrahante J.E."/>
            <person name="Garbe J."/>
            <person name="Badalamenti J.P."/>
            <person name="Herman A."/>
            <person name="Mangelson H."/>
            <person name="Liachko I."/>
            <person name="Sullivan S."/>
            <person name="Sone E.D."/>
            <person name="Koren S."/>
            <person name="Silverstein K.A.T."/>
            <person name="Beckman K.B."/>
            <person name="Gohl D.M."/>
        </authorList>
    </citation>
    <scope>NUCLEOTIDE SEQUENCE</scope>
    <source>
        <strain evidence="2">Duluth1</strain>
        <tissue evidence="2">Whole animal</tissue>
    </source>
</reference>
<evidence type="ECO:0000313" key="3">
    <source>
        <dbReference type="Proteomes" id="UP000828390"/>
    </source>
</evidence>
<proteinExistence type="predicted"/>
<feature type="compositionally biased region" description="Low complexity" evidence="1">
    <location>
        <begin position="29"/>
        <end position="38"/>
    </location>
</feature>
<keyword evidence="3" id="KW-1185">Reference proteome</keyword>
<reference evidence="2" key="2">
    <citation type="submission" date="2020-11" db="EMBL/GenBank/DDBJ databases">
        <authorList>
            <person name="McCartney M.A."/>
            <person name="Auch B."/>
            <person name="Kono T."/>
            <person name="Mallez S."/>
            <person name="Becker A."/>
            <person name="Gohl D.M."/>
            <person name="Silverstein K.A.T."/>
            <person name="Koren S."/>
            <person name="Bechman K.B."/>
            <person name="Herman A."/>
            <person name="Abrahante J.E."/>
            <person name="Garbe J."/>
        </authorList>
    </citation>
    <scope>NUCLEOTIDE SEQUENCE</scope>
    <source>
        <strain evidence="2">Duluth1</strain>
        <tissue evidence="2">Whole animal</tissue>
    </source>
</reference>
<dbReference type="AlphaFoldDB" id="A0A9D3Y1S2"/>
<gene>
    <name evidence="2" type="ORF">DPMN_191947</name>
</gene>
<protein>
    <submittedName>
        <fullName evidence="2">Uncharacterized protein</fullName>
    </submittedName>
</protein>
<sequence length="81" mass="9627">MFHVQLYRLTFWTRHSKKPRLDIDSMHAEYSSSSSETSSESHEREMQVLKQTGEQCYLNTKRISTHVRVSYYSNTALVLRQ</sequence>
<dbReference type="Proteomes" id="UP000828390">
    <property type="component" value="Unassembled WGS sequence"/>
</dbReference>
<evidence type="ECO:0000256" key="1">
    <source>
        <dbReference type="SAM" id="MobiDB-lite"/>
    </source>
</evidence>
<name>A0A9D3Y1S2_DREPO</name>
<evidence type="ECO:0000313" key="2">
    <source>
        <dbReference type="EMBL" id="KAH3690747.1"/>
    </source>
</evidence>
<dbReference type="EMBL" id="JAIWYP010000054">
    <property type="protein sequence ID" value="KAH3690747.1"/>
    <property type="molecule type" value="Genomic_DNA"/>
</dbReference>
<accession>A0A9D3Y1S2</accession>
<feature type="region of interest" description="Disordered" evidence="1">
    <location>
        <begin position="27"/>
        <end position="50"/>
    </location>
</feature>
<comment type="caution">
    <text evidence="2">The sequence shown here is derived from an EMBL/GenBank/DDBJ whole genome shotgun (WGS) entry which is preliminary data.</text>
</comment>
<organism evidence="2 3">
    <name type="scientific">Dreissena polymorpha</name>
    <name type="common">Zebra mussel</name>
    <name type="synonym">Mytilus polymorpha</name>
    <dbReference type="NCBI Taxonomy" id="45954"/>
    <lineage>
        <taxon>Eukaryota</taxon>
        <taxon>Metazoa</taxon>
        <taxon>Spiralia</taxon>
        <taxon>Lophotrochozoa</taxon>
        <taxon>Mollusca</taxon>
        <taxon>Bivalvia</taxon>
        <taxon>Autobranchia</taxon>
        <taxon>Heteroconchia</taxon>
        <taxon>Euheterodonta</taxon>
        <taxon>Imparidentia</taxon>
        <taxon>Neoheterodontei</taxon>
        <taxon>Myida</taxon>
        <taxon>Dreissenoidea</taxon>
        <taxon>Dreissenidae</taxon>
        <taxon>Dreissena</taxon>
    </lineage>
</organism>